<evidence type="ECO:0000313" key="5">
    <source>
        <dbReference type="Proteomes" id="UP000242687"/>
    </source>
</evidence>
<evidence type="ECO:0000313" key="4">
    <source>
        <dbReference type="EMBL" id="PJJ83882.1"/>
    </source>
</evidence>
<feature type="repeat" description="TPR" evidence="3">
    <location>
        <begin position="96"/>
        <end position="129"/>
    </location>
</feature>
<dbReference type="SMART" id="SM00028">
    <property type="entry name" value="TPR"/>
    <property type="match status" value="10"/>
</dbReference>
<dbReference type="OrthoDB" id="9814220at2"/>
<dbReference type="Proteomes" id="UP000242687">
    <property type="component" value="Unassembled WGS sequence"/>
</dbReference>
<dbReference type="PANTHER" id="PTHR45586:SF1">
    <property type="entry name" value="LIPOPOLYSACCHARIDE ASSEMBLY PROTEIN B"/>
    <property type="match status" value="1"/>
</dbReference>
<accession>A0A2H9VSW1</accession>
<sequence length="595" mass="67023">MDIPANKIIKEITALAIVALNTIDIMNRKRGKYLLMVVCLVVSVQNLQAQGRRGAQAEAQSVEQLFYAALTKKTIDDNAGAATLFAKILEIEPSNDASLYELANIKKLQNNYPAATPLLEKAVTLKPDNTWYWLSLADVYEKSNEFSKLENVFTQLIRLNPDKVDIYFDKANALFLQGKYDDALKVYNDIEKITGPSDDLTINRQKVYLKQGNPDKAAASLETLISANPTNTRYYLMLADLYNSINQRDKTVQVLERAKKIDPENGLIRLALADIYRDKKNIEGSFSELEKAFSVPELNIEQKIRIIAGYIPQFPDPNAKASALALAKLLVASHPEDARSYSLYGDILLQNDKVAEAKAAYQKSLAINNQTYEVREQLVRIALSENDLATVIKEGEDALAFFPNQASMNYFVGLAFLQKKDAKKALGYLKNATSLELEDKEILSQSYSALGDCYHELQNNKSSDESYDKSLQHNADNIYTLNNYAYYLAIRGENLVKAATMAKRAVELKPDNASFEDTYAWVLFKQKKYTEAKTWMEKAMQHNKDKSATQAEHYGDILFNMGNADAALQNWLKAKEYGGKSAVLERKINEKKYSE</sequence>
<dbReference type="PROSITE" id="PS50005">
    <property type="entry name" value="TPR"/>
    <property type="match status" value="4"/>
</dbReference>
<dbReference type="RefSeq" id="WP_100340115.1">
    <property type="nucleotide sequence ID" value="NZ_PGFJ01000001.1"/>
</dbReference>
<protein>
    <submittedName>
        <fullName evidence="4">Tetratricopeptide repeat protein</fullName>
    </submittedName>
</protein>
<dbReference type="Pfam" id="PF13181">
    <property type="entry name" value="TPR_8"/>
    <property type="match status" value="2"/>
</dbReference>
<keyword evidence="2 3" id="KW-0802">TPR repeat</keyword>
<dbReference type="EMBL" id="PGFJ01000001">
    <property type="protein sequence ID" value="PJJ83882.1"/>
    <property type="molecule type" value="Genomic_DNA"/>
</dbReference>
<evidence type="ECO:0000256" key="3">
    <source>
        <dbReference type="PROSITE-ProRule" id="PRU00339"/>
    </source>
</evidence>
<feature type="repeat" description="TPR" evidence="3">
    <location>
        <begin position="444"/>
        <end position="477"/>
    </location>
</feature>
<proteinExistence type="predicted"/>
<keyword evidence="1" id="KW-0677">Repeat</keyword>
<dbReference type="PANTHER" id="PTHR45586">
    <property type="entry name" value="TPR REPEAT-CONTAINING PROTEIN PA4667"/>
    <property type="match status" value="1"/>
</dbReference>
<dbReference type="Pfam" id="PF14559">
    <property type="entry name" value="TPR_19"/>
    <property type="match status" value="1"/>
</dbReference>
<dbReference type="InterPro" id="IPR051012">
    <property type="entry name" value="CellSynth/LPSAsmb/PSIAsmb"/>
</dbReference>
<comment type="caution">
    <text evidence="4">The sequence shown here is derived from an EMBL/GenBank/DDBJ whole genome shotgun (WGS) entry which is preliminary data.</text>
</comment>
<dbReference type="InterPro" id="IPR019734">
    <property type="entry name" value="TPR_rpt"/>
</dbReference>
<name>A0A2H9VSW1_9SPHI</name>
<dbReference type="Pfam" id="PF13432">
    <property type="entry name" value="TPR_16"/>
    <property type="match status" value="1"/>
</dbReference>
<dbReference type="Gene3D" id="1.25.40.10">
    <property type="entry name" value="Tetratricopeptide repeat domain"/>
    <property type="match status" value="4"/>
</dbReference>
<feature type="repeat" description="TPR" evidence="3">
    <location>
        <begin position="232"/>
        <end position="265"/>
    </location>
</feature>
<dbReference type="InterPro" id="IPR011990">
    <property type="entry name" value="TPR-like_helical_dom_sf"/>
</dbReference>
<organism evidence="4 5">
    <name type="scientific">Mucilaginibacter auburnensis</name>
    <dbReference type="NCBI Taxonomy" id="1457233"/>
    <lineage>
        <taxon>Bacteria</taxon>
        <taxon>Pseudomonadati</taxon>
        <taxon>Bacteroidota</taxon>
        <taxon>Sphingobacteriia</taxon>
        <taxon>Sphingobacteriales</taxon>
        <taxon>Sphingobacteriaceae</taxon>
        <taxon>Mucilaginibacter</taxon>
    </lineage>
</organism>
<keyword evidence="5" id="KW-1185">Reference proteome</keyword>
<dbReference type="SUPFAM" id="SSF48452">
    <property type="entry name" value="TPR-like"/>
    <property type="match status" value="3"/>
</dbReference>
<dbReference type="AlphaFoldDB" id="A0A2H9VSW1"/>
<gene>
    <name evidence="4" type="ORF">CLV57_0877</name>
</gene>
<evidence type="ECO:0000256" key="2">
    <source>
        <dbReference type="ARBA" id="ARBA00022803"/>
    </source>
</evidence>
<reference evidence="4 5" key="1">
    <citation type="submission" date="2017-11" db="EMBL/GenBank/DDBJ databases">
        <title>Genomic Encyclopedia of Archaeal and Bacterial Type Strains, Phase II (KMG-II): From Individual Species to Whole Genera.</title>
        <authorList>
            <person name="Goeker M."/>
        </authorList>
    </citation>
    <scope>NUCLEOTIDE SEQUENCE [LARGE SCALE GENOMIC DNA]</scope>
    <source>
        <strain evidence="4 5">DSM 28175</strain>
    </source>
</reference>
<feature type="repeat" description="TPR" evidence="3">
    <location>
        <begin position="130"/>
        <end position="163"/>
    </location>
</feature>
<evidence type="ECO:0000256" key="1">
    <source>
        <dbReference type="ARBA" id="ARBA00022737"/>
    </source>
</evidence>